<evidence type="ECO:0000313" key="2">
    <source>
        <dbReference type="Proteomes" id="UP000681720"/>
    </source>
</evidence>
<sequence length="19" mass="2229">MKQTSSTRLDFNQVPYLAE</sequence>
<proteinExistence type="predicted"/>
<name>A0A8S2VDB7_9BILA</name>
<comment type="caution">
    <text evidence="1">The sequence shown here is derived from an EMBL/GenBank/DDBJ whole genome shotgun (WGS) entry which is preliminary data.</text>
</comment>
<feature type="non-terminal residue" evidence="1">
    <location>
        <position position="19"/>
    </location>
</feature>
<dbReference type="EMBL" id="CAJOBJ010055234">
    <property type="protein sequence ID" value="CAF4392825.1"/>
    <property type="molecule type" value="Genomic_DNA"/>
</dbReference>
<reference evidence="1" key="1">
    <citation type="submission" date="2021-02" db="EMBL/GenBank/DDBJ databases">
        <authorList>
            <person name="Nowell W R."/>
        </authorList>
    </citation>
    <scope>NUCLEOTIDE SEQUENCE</scope>
</reference>
<protein>
    <submittedName>
        <fullName evidence="1">Uncharacterized protein</fullName>
    </submittedName>
</protein>
<dbReference type="AlphaFoldDB" id="A0A8S2VDB7"/>
<dbReference type="Proteomes" id="UP000681720">
    <property type="component" value="Unassembled WGS sequence"/>
</dbReference>
<organism evidence="1 2">
    <name type="scientific">Rotaria magnacalcarata</name>
    <dbReference type="NCBI Taxonomy" id="392030"/>
    <lineage>
        <taxon>Eukaryota</taxon>
        <taxon>Metazoa</taxon>
        <taxon>Spiralia</taxon>
        <taxon>Gnathifera</taxon>
        <taxon>Rotifera</taxon>
        <taxon>Eurotatoria</taxon>
        <taxon>Bdelloidea</taxon>
        <taxon>Philodinida</taxon>
        <taxon>Philodinidae</taxon>
        <taxon>Rotaria</taxon>
    </lineage>
</organism>
<gene>
    <name evidence="1" type="ORF">GIL414_LOCUS29806</name>
</gene>
<accession>A0A8S2VDB7</accession>
<evidence type="ECO:0000313" key="1">
    <source>
        <dbReference type="EMBL" id="CAF4392825.1"/>
    </source>
</evidence>